<dbReference type="Proteomes" id="UP000334019">
    <property type="component" value="Chromosome"/>
</dbReference>
<dbReference type="Pfam" id="PF00163">
    <property type="entry name" value="Ribosomal_S4"/>
    <property type="match status" value="1"/>
</dbReference>
<dbReference type="FunFam" id="3.10.290.10:FF:000001">
    <property type="entry name" value="30S ribosomal protein S4"/>
    <property type="match status" value="1"/>
</dbReference>
<dbReference type="SMART" id="SM00363">
    <property type="entry name" value="S4"/>
    <property type="match status" value="1"/>
</dbReference>
<evidence type="ECO:0000313" key="14">
    <source>
        <dbReference type="EMBL" id="QGG93889.1"/>
    </source>
</evidence>
<dbReference type="GO" id="GO:0015935">
    <property type="term" value="C:small ribosomal subunit"/>
    <property type="evidence" value="ECO:0007669"/>
    <property type="project" value="InterPro"/>
</dbReference>
<dbReference type="RefSeq" id="WP_153757995.1">
    <property type="nucleotide sequence ID" value="NZ_CP045851.1"/>
</dbReference>
<keyword evidence="4 9" id="KW-0694">RNA-binding</keyword>
<evidence type="ECO:0000256" key="9">
    <source>
        <dbReference type="HAMAP-Rule" id="MF_01306"/>
    </source>
</evidence>
<dbReference type="InterPro" id="IPR036986">
    <property type="entry name" value="S4_RNA-bd_sf"/>
</dbReference>
<dbReference type="PANTHER" id="PTHR11831">
    <property type="entry name" value="30S 40S RIBOSOMAL PROTEIN"/>
    <property type="match status" value="1"/>
</dbReference>
<dbReference type="Gene3D" id="1.10.1050.10">
    <property type="entry name" value="Ribosomal Protein S4 Delta 41, Chain A, domain 1"/>
    <property type="match status" value="1"/>
</dbReference>
<comment type="function">
    <text evidence="9">With S5 and S12 plays an important role in translational accuracy.</text>
</comment>
<feature type="region of interest" description="Disordered" evidence="11">
    <location>
        <begin position="15"/>
        <end position="46"/>
    </location>
</feature>
<evidence type="ECO:0000256" key="8">
    <source>
        <dbReference type="ARBA" id="ARBA00035254"/>
    </source>
</evidence>
<proteinExistence type="inferred from homology"/>
<evidence type="ECO:0000256" key="10">
    <source>
        <dbReference type="RuleBase" id="RU003699"/>
    </source>
</evidence>
<dbReference type="GO" id="GO:0042274">
    <property type="term" value="P:ribosomal small subunit biogenesis"/>
    <property type="evidence" value="ECO:0007669"/>
    <property type="project" value="TreeGrafter"/>
</dbReference>
<keyword evidence="3 9" id="KW-0699">rRNA-binding</keyword>
<protein>
    <recommendedName>
        <fullName evidence="8 9">Small ribosomal subunit protein uS4</fullName>
    </recommendedName>
</protein>
<evidence type="ECO:0000256" key="1">
    <source>
        <dbReference type="ARBA" id="ARBA00003866"/>
    </source>
</evidence>
<comment type="function">
    <text evidence="1 9">One of the primary rRNA binding proteins, it binds directly to 16S rRNA where it nucleates assembly of the body of the 30S subunit.</text>
</comment>
<accession>A0A5Q2RAJ1</accession>
<dbReference type="PROSITE" id="PS00632">
    <property type="entry name" value="RIBOSOMAL_S4"/>
    <property type="match status" value="1"/>
</dbReference>
<dbReference type="HAMAP" id="MF_01306_B">
    <property type="entry name" value="Ribosomal_uS4_B"/>
    <property type="match status" value="1"/>
</dbReference>
<sequence>MSRYTGPKARVSRRLGANIWGTQGENKAMEKRPYPPGEHGRTRRRGNASEYLLQLQEKQKARFSYGLTERQFRNLYKEASRKEGVTGENMLRFLELRLDNVVYRAGWAATRPQARQFVSHGHVKVNGKRVDIPSYRVRKGDVVELKDKSREMVTVTWNLDVLGRTPPPWIEAADGGFQITVRELPLREHIDVPVREQLIVELYSK</sequence>
<dbReference type="Pfam" id="PF01479">
    <property type="entry name" value="S4"/>
    <property type="match status" value="1"/>
</dbReference>
<dbReference type="EMBL" id="CP045851">
    <property type="protein sequence ID" value="QGG93889.1"/>
    <property type="molecule type" value="Genomic_DNA"/>
</dbReference>
<organism evidence="14 15">
    <name type="scientific">Actinomarinicola tropica</name>
    <dbReference type="NCBI Taxonomy" id="2789776"/>
    <lineage>
        <taxon>Bacteria</taxon>
        <taxon>Bacillati</taxon>
        <taxon>Actinomycetota</taxon>
        <taxon>Acidimicrobiia</taxon>
        <taxon>Acidimicrobiales</taxon>
        <taxon>Iamiaceae</taxon>
        <taxon>Actinomarinicola</taxon>
    </lineage>
</organism>
<dbReference type="InterPro" id="IPR002942">
    <property type="entry name" value="S4_RNA-bd"/>
</dbReference>
<evidence type="ECO:0000259" key="12">
    <source>
        <dbReference type="SMART" id="SM00363"/>
    </source>
</evidence>
<reference evidence="14 15" key="1">
    <citation type="submission" date="2019-11" db="EMBL/GenBank/DDBJ databases">
        <authorList>
            <person name="He Y."/>
        </authorList>
    </citation>
    <scope>NUCLEOTIDE SEQUENCE [LARGE SCALE GENOMIC DNA]</scope>
    <source>
        <strain evidence="14 15">SCSIO 58843</strain>
    </source>
</reference>
<evidence type="ECO:0000256" key="5">
    <source>
        <dbReference type="ARBA" id="ARBA00022980"/>
    </source>
</evidence>
<evidence type="ECO:0000256" key="6">
    <source>
        <dbReference type="ARBA" id="ARBA00023274"/>
    </source>
</evidence>
<dbReference type="NCBIfam" id="TIGR01017">
    <property type="entry name" value="rpsD_bact"/>
    <property type="match status" value="1"/>
</dbReference>
<dbReference type="InterPro" id="IPR022801">
    <property type="entry name" value="Ribosomal_uS4"/>
</dbReference>
<dbReference type="Gene3D" id="3.10.290.10">
    <property type="entry name" value="RNA-binding S4 domain"/>
    <property type="match status" value="1"/>
</dbReference>
<evidence type="ECO:0000256" key="4">
    <source>
        <dbReference type="ARBA" id="ARBA00022884"/>
    </source>
</evidence>
<dbReference type="GO" id="GO:0019843">
    <property type="term" value="F:rRNA binding"/>
    <property type="evidence" value="ECO:0007669"/>
    <property type="project" value="UniProtKB-UniRule"/>
</dbReference>
<evidence type="ECO:0000256" key="3">
    <source>
        <dbReference type="ARBA" id="ARBA00022730"/>
    </source>
</evidence>
<keyword evidence="15" id="KW-1185">Reference proteome</keyword>
<evidence type="ECO:0000256" key="11">
    <source>
        <dbReference type="SAM" id="MobiDB-lite"/>
    </source>
</evidence>
<comment type="subunit">
    <text evidence="7 9">Part of the 30S ribosomal subunit. Contacts protein S5. The interaction surface between S4 and S5 is involved in control of translational fidelity.</text>
</comment>
<dbReference type="GO" id="GO:0006412">
    <property type="term" value="P:translation"/>
    <property type="evidence" value="ECO:0007669"/>
    <property type="project" value="UniProtKB-UniRule"/>
</dbReference>
<dbReference type="NCBIfam" id="NF003717">
    <property type="entry name" value="PRK05327.1"/>
    <property type="match status" value="1"/>
</dbReference>
<keyword evidence="6 9" id="KW-0687">Ribonucleoprotein</keyword>
<dbReference type="InterPro" id="IPR001912">
    <property type="entry name" value="Ribosomal_uS4_N"/>
</dbReference>
<dbReference type="KEGG" id="atq:GH723_01495"/>
<feature type="domain" description="Small ribosomal subunit protein uS4 N-terminal" evidence="13">
    <location>
        <begin position="3"/>
        <end position="95"/>
    </location>
</feature>
<keyword evidence="5 9" id="KW-0689">Ribosomal protein</keyword>
<evidence type="ECO:0000256" key="2">
    <source>
        <dbReference type="ARBA" id="ARBA00007465"/>
    </source>
</evidence>
<evidence type="ECO:0000259" key="13">
    <source>
        <dbReference type="SMART" id="SM01390"/>
    </source>
</evidence>
<dbReference type="SMART" id="SM01390">
    <property type="entry name" value="Ribosomal_S4"/>
    <property type="match status" value="1"/>
</dbReference>
<evidence type="ECO:0000256" key="7">
    <source>
        <dbReference type="ARBA" id="ARBA00025813"/>
    </source>
</evidence>
<dbReference type="CDD" id="cd00165">
    <property type="entry name" value="S4"/>
    <property type="match status" value="1"/>
</dbReference>
<comment type="similarity">
    <text evidence="2 9 10">Belongs to the universal ribosomal protein uS4 family.</text>
</comment>
<dbReference type="AlphaFoldDB" id="A0A5Q2RAJ1"/>
<name>A0A5Q2RAJ1_9ACTN</name>
<dbReference type="InterPro" id="IPR005709">
    <property type="entry name" value="Ribosomal_uS4_bac-type"/>
</dbReference>
<dbReference type="PANTHER" id="PTHR11831:SF4">
    <property type="entry name" value="SMALL RIBOSOMAL SUBUNIT PROTEIN US4M"/>
    <property type="match status" value="1"/>
</dbReference>
<dbReference type="FunFam" id="1.10.1050.10:FF:000001">
    <property type="entry name" value="30S ribosomal protein S4"/>
    <property type="match status" value="1"/>
</dbReference>
<feature type="domain" description="RNA-binding S4" evidence="12">
    <location>
        <begin position="96"/>
        <end position="158"/>
    </location>
</feature>
<gene>
    <name evidence="9 14" type="primary">rpsD</name>
    <name evidence="14" type="ORF">GH723_01495</name>
</gene>
<dbReference type="SUPFAM" id="SSF55174">
    <property type="entry name" value="Alpha-L RNA-binding motif"/>
    <property type="match status" value="1"/>
</dbReference>
<dbReference type="InterPro" id="IPR018079">
    <property type="entry name" value="Ribosomal_uS4_CS"/>
</dbReference>
<evidence type="ECO:0000313" key="15">
    <source>
        <dbReference type="Proteomes" id="UP000334019"/>
    </source>
</evidence>
<dbReference type="PROSITE" id="PS50889">
    <property type="entry name" value="S4"/>
    <property type="match status" value="1"/>
</dbReference>
<dbReference type="GO" id="GO:0003735">
    <property type="term" value="F:structural constituent of ribosome"/>
    <property type="evidence" value="ECO:0007669"/>
    <property type="project" value="InterPro"/>
</dbReference>